<sequence length="169" mass="19089">MKTSENNKQNTKAVTRKEIAISGTAVSIQMGKLLESKNVPWKYYAILKFLQIFAGLIWRAVHYTTLFYSQSSSYSLASRKPDLLRQIDRATSDILLRQSSRHSSPPQITNLVGVKLQAMSTGTPAARLKMLRLSVDNELLLLSLDAFGKEANFPKIANYIQQQKQRHCC</sequence>
<accession>A0ABR3KSN8</accession>
<dbReference type="Proteomes" id="UP001558632">
    <property type="component" value="Unassembled WGS sequence"/>
</dbReference>
<reference evidence="1 2" key="1">
    <citation type="submission" date="2024-07" db="EMBL/GenBank/DDBJ databases">
        <title>Enhanced genomic and transcriptomic resources for Trichinella pseudospiralis and T. spiralis underpin the discovery of pronounced molecular differences between stages and species.</title>
        <authorList>
            <person name="Pasi K.K."/>
            <person name="La Rosa G."/>
            <person name="Gomez-Morales M.A."/>
            <person name="Tosini F."/>
            <person name="Sumanam S."/>
            <person name="Young N.D."/>
            <person name="Chang B.C."/>
            <person name="Robin G.B."/>
        </authorList>
    </citation>
    <scope>NUCLEOTIDE SEQUENCE [LARGE SCALE GENOMIC DNA]</scope>
    <source>
        <strain evidence="1">ISS534</strain>
    </source>
</reference>
<name>A0ABR3KSN8_TRISP</name>
<keyword evidence="2" id="KW-1185">Reference proteome</keyword>
<protein>
    <submittedName>
        <fullName evidence="1">Dihydroorotate dehydrogenase (Quinone)</fullName>
    </submittedName>
</protein>
<evidence type="ECO:0000313" key="1">
    <source>
        <dbReference type="EMBL" id="KAL1243666.1"/>
    </source>
</evidence>
<proteinExistence type="predicted"/>
<organism evidence="1 2">
    <name type="scientific">Trichinella spiralis</name>
    <name type="common">Trichina worm</name>
    <dbReference type="NCBI Taxonomy" id="6334"/>
    <lineage>
        <taxon>Eukaryota</taxon>
        <taxon>Metazoa</taxon>
        <taxon>Ecdysozoa</taxon>
        <taxon>Nematoda</taxon>
        <taxon>Enoplea</taxon>
        <taxon>Dorylaimia</taxon>
        <taxon>Trichinellida</taxon>
        <taxon>Trichinellidae</taxon>
        <taxon>Trichinella</taxon>
    </lineage>
</organism>
<comment type="caution">
    <text evidence="1">The sequence shown here is derived from an EMBL/GenBank/DDBJ whole genome shotgun (WGS) entry which is preliminary data.</text>
</comment>
<dbReference type="EMBL" id="JBEUSY010000165">
    <property type="protein sequence ID" value="KAL1243666.1"/>
    <property type="molecule type" value="Genomic_DNA"/>
</dbReference>
<evidence type="ECO:0000313" key="2">
    <source>
        <dbReference type="Proteomes" id="UP001558632"/>
    </source>
</evidence>
<gene>
    <name evidence="1" type="ORF">TSPI_00365</name>
</gene>